<comment type="subcellular location">
    <subcellularLocation>
        <location evidence="2">Cell projection</location>
        <location evidence="2">Cilium</location>
    </subcellularLocation>
    <subcellularLocation>
        <location evidence="3">Cytoplasm</location>
    </subcellularLocation>
    <subcellularLocation>
        <location evidence="1">Nucleus</location>
    </subcellularLocation>
</comment>
<dbReference type="PROSITE" id="PS50011">
    <property type="entry name" value="PROTEIN_KINASE_DOM"/>
    <property type="match status" value="1"/>
</dbReference>
<dbReference type="GO" id="GO:0004693">
    <property type="term" value="F:cyclin-dependent protein serine/threonine kinase activity"/>
    <property type="evidence" value="ECO:0007669"/>
    <property type="project" value="UniProtKB-EC"/>
</dbReference>
<dbReference type="Proteomes" id="UP001497382">
    <property type="component" value="Unassembled WGS sequence"/>
</dbReference>
<gene>
    <name evidence="26" type="ORF">LARSCL_LOCUS19603</name>
</gene>
<dbReference type="Gene3D" id="3.30.200.20">
    <property type="entry name" value="Phosphorylase Kinase, domain 1"/>
    <property type="match status" value="1"/>
</dbReference>
<evidence type="ECO:0000256" key="13">
    <source>
        <dbReference type="ARBA" id="ARBA00022840"/>
    </source>
</evidence>
<organism evidence="26 27">
    <name type="scientific">Larinioides sclopetarius</name>
    <dbReference type="NCBI Taxonomy" id="280406"/>
    <lineage>
        <taxon>Eukaryota</taxon>
        <taxon>Metazoa</taxon>
        <taxon>Ecdysozoa</taxon>
        <taxon>Arthropoda</taxon>
        <taxon>Chelicerata</taxon>
        <taxon>Arachnida</taxon>
        <taxon>Araneae</taxon>
        <taxon>Araneomorphae</taxon>
        <taxon>Entelegynae</taxon>
        <taxon>Araneoidea</taxon>
        <taxon>Araneidae</taxon>
        <taxon>Larinioides</taxon>
    </lineage>
</organism>
<evidence type="ECO:0000256" key="10">
    <source>
        <dbReference type="ARBA" id="ARBA00022679"/>
    </source>
</evidence>
<comment type="catalytic activity">
    <reaction evidence="22">
        <text>L-seryl-[protein] + ATP = O-phospho-L-seryl-[protein] + ADP + H(+)</text>
        <dbReference type="Rhea" id="RHEA:17989"/>
        <dbReference type="Rhea" id="RHEA-COMP:9863"/>
        <dbReference type="Rhea" id="RHEA-COMP:11604"/>
        <dbReference type="ChEBI" id="CHEBI:15378"/>
        <dbReference type="ChEBI" id="CHEBI:29999"/>
        <dbReference type="ChEBI" id="CHEBI:30616"/>
        <dbReference type="ChEBI" id="CHEBI:83421"/>
        <dbReference type="ChEBI" id="CHEBI:456216"/>
        <dbReference type="EC" id="2.7.11.22"/>
    </reaction>
</comment>
<keyword evidence="6" id="KW-0217">Developmental protein</keyword>
<keyword evidence="16" id="KW-0966">Cell projection</keyword>
<evidence type="ECO:0000256" key="20">
    <source>
        <dbReference type="ARBA" id="ARBA00035723"/>
    </source>
</evidence>
<keyword evidence="12" id="KW-0418">Kinase</keyword>
<dbReference type="CDD" id="cd07832">
    <property type="entry name" value="STKc_CCRK"/>
    <property type="match status" value="1"/>
</dbReference>
<comment type="similarity">
    <text evidence="4">Belongs to the protein kinase superfamily. CMGC Ser/Thr protein kinase family. CDC2/CDKX subfamily.</text>
</comment>
<evidence type="ECO:0000256" key="9">
    <source>
        <dbReference type="ARBA" id="ARBA00022618"/>
    </source>
</evidence>
<reference evidence="26 27" key="1">
    <citation type="submission" date="2024-04" db="EMBL/GenBank/DDBJ databases">
        <authorList>
            <person name="Rising A."/>
            <person name="Reimegard J."/>
            <person name="Sonavane S."/>
            <person name="Akerstrom W."/>
            <person name="Nylinder S."/>
            <person name="Hedman E."/>
            <person name="Kallberg Y."/>
        </authorList>
    </citation>
    <scope>NUCLEOTIDE SEQUENCE [LARGE SCALE GENOMIC DNA]</scope>
</reference>
<dbReference type="PROSITE" id="PS00107">
    <property type="entry name" value="PROTEIN_KINASE_ATP"/>
    <property type="match status" value="1"/>
</dbReference>
<keyword evidence="7" id="KW-0963">Cytoplasm</keyword>
<evidence type="ECO:0000256" key="18">
    <source>
        <dbReference type="ARBA" id="ARBA00035711"/>
    </source>
</evidence>
<dbReference type="FunFam" id="3.30.200.20:FF:000579">
    <property type="entry name" value="cyclin-dependent kinase 20"/>
    <property type="match status" value="1"/>
</dbReference>
<dbReference type="FunFam" id="1.10.510.10:FF:000406">
    <property type="entry name" value="cyclin-dependent kinase 20 isoform X1"/>
    <property type="match status" value="1"/>
</dbReference>
<proteinExistence type="inferred from homology"/>
<evidence type="ECO:0000256" key="2">
    <source>
        <dbReference type="ARBA" id="ARBA00004138"/>
    </source>
</evidence>
<dbReference type="GO" id="GO:0005634">
    <property type="term" value="C:nucleus"/>
    <property type="evidence" value="ECO:0007669"/>
    <property type="project" value="UniProtKB-SubCell"/>
</dbReference>
<keyword evidence="14" id="KW-0969">Cilium</keyword>
<comment type="catalytic activity">
    <reaction evidence="21">
        <text>L-threonyl-[protein] + ATP = O-phospho-L-threonyl-[protein] + ADP + H(+)</text>
        <dbReference type="Rhea" id="RHEA:46608"/>
        <dbReference type="Rhea" id="RHEA-COMP:11060"/>
        <dbReference type="Rhea" id="RHEA-COMP:11605"/>
        <dbReference type="ChEBI" id="CHEBI:15378"/>
        <dbReference type="ChEBI" id="CHEBI:30013"/>
        <dbReference type="ChEBI" id="CHEBI:30616"/>
        <dbReference type="ChEBI" id="CHEBI:61977"/>
        <dbReference type="ChEBI" id="CHEBI:456216"/>
        <dbReference type="EC" id="2.7.11.22"/>
    </reaction>
</comment>
<keyword evidence="10" id="KW-0808">Transferase</keyword>
<evidence type="ECO:0000256" key="21">
    <source>
        <dbReference type="ARBA" id="ARBA00047811"/>
    </source>
</evidence>
<evidence type="ECO:0000313" key="27">
    <source>
        <dbReference type="Proteomes" id="UP001497382"/>
    </source>
</evidence>
<keyword evidence="9" id="KW-0132">Cell division</keyword>
<dbReference type="EC" id="2.7.11.22" evidence="5"/>
<dbReference type="InterPro" id="IPR011009">
    <property type="entry name" value="Kinase-like_dom_sf"/>
</dbReference>
<dbReference type="GO" id="GO:0005929">
    <property type="term" value="C:cilium"/>
    <property type="evidence" value="ECO:0007669"/>
    <property type="project" value="UniProtKB-SubCell"/>
</dbReference>
<feature type="domain" description="Protein kinase" evidence="25">
    <location>
        <begin position="44"/>
        <end position="326"/>
    </location>
</feature>
<dbReference type="InterPro" id="IPR008271">
    <property type="entry name" value="Ser/Thr_kinase_AS"/>
</dbReference>
<keyword evidence="27" id="KW-1185">Reference proteome</keyword>
<evidence type="ECO:0000256" key="22">
    <source>
        <dbReference type="ARBA" id="ARBA00048367"/>
    </source>
</evidence>
<keyword evidence="17" id="KW-0131">Cell cycle</keyword>
<dbReference type="PANTHER" id="PTHR24056:SF171">
    <property type="entry name" value="CYCLIN-DEPENDENT KINASE 20"/>
    <property type="match status" value="1"/>
</dbReference>
<evidence type="ECO:0000256" key="8">
    <source>
        <dbReference type="ARBA" id="ARBA00022527"/>
    </source>
</evidence>
<sequence>MGLFITKVELCSLKPCIPPLEELPNMFFHEQMLVPANKKAQPPELLKQRIGEGAHGIVLKAKHKATDAIVALKKIPLKNLDEGIPCVTLREIKALQQMNNENIVKFNDVFSYGAGVVLVFEYMPTDLSILLRDTENPLTDSQIKAYLIMLLKGVSYCHNLGIMHRDLKPANLLISSSGRLKIADFGQADLCGKERQSYSHQVATRWYRSPELLYGSRSYDEGVDLWAVGCIFGEMLNKFPLFRGENDIEQLCLVLQTLGTPSEDVWPEMTELPDYNKISFPEYKAVPWEKLFPDSTQAARNLLREFLVYPSNKRIKAKQALLHEYIFEYPAPCCECDLPKPNINKHGFLPNIPSPNLKISDKIDTITNYLTAVHFSASKS</sequence>
<dbReference type="InterPro" id="IPR048002">
    <property type="entry name" value="CDK20-like_STKc"/>
</dbReference>
<evidence type="ECO:0000259" key="25">
    <source>
        <dbReference type="PROSITE" id="PS50011"/>
    </source>
</evidence>
<dbReference type="GO" id="GO:0005524">
    <property type="term" value="F:ATP binding"/>
    <property type="evidence" value="ECO:0007669"/>
    <property type="project" value="UniProtKB-UniRule"/>
</dbReference>
<protein>
    <recommendedName>
        <fullName evidence="18">Cyclin-dependent kinase 20</fullName>
        <ecNumber evidence="5">2.7.11.22</ecNumber>
    </recommendedName>
    <alternativeName>
        <fullName evidence="19">Cell cycle-related kinase</fullName>
    </alternativeName>
    <alternativeName>
        <fullName evidence="20">Cell division protein kinase 20</fullName>
    </alternativeName>
</protein>
<name>A0AAV2BIJ2_9ARAC</name>
<evidence type="ECO:0000256" key="12">
    <source>
        <dbReference type="ARBA" id="ARBA00022777"/>
    </source>
</evidence>
<keyword evidence="15" id="KW-0539">Nucleus</keyword>
<dbReference type="InterPro" id="IPR000719">
    <property type="entry name" value="Prot_kinase_dom"/>
</dbReference>
<dbReference type="Gene3D" id="1.10.510.10">
    <property type="entry name" value="Transferase(Phosphotransferase) domain 1"/>
    <property type="match status" value="1"/>
</dbReference>
<evidence type="ECO:0000256" key="6">
    <source>
        <dbReference type="ARBA" id="ARBA00022473"/>
    </source>
</evidence>
<dbReference type="AlphaFoldDB" id="A0AAV2BIJ2"/>
<dbReference type="PANTHER" id="PTHR24056">
    <property type="entry name" value="CELL DIVISION PROTEIN KINASE"/>
    <property type="match status" value="1"/>
</dbReference>
<dbReference type="InterPro" id="IPR050108">
    <property type="entry name" value="CDK"/>
</dbReference>
<evidence type="ECO:0000256" key="7">
    <source>
        <dbReference type="ARBA" id="ARBA00022490"/>
    </source>
</evidence>
<keyword evidence="13 23" id="KW-0067">ATP-binding</keyword>
<dbReference type="EMBL" id="CAXIEN010000387">
    <property type="protein sequence ID" value="CAL1296041.1"/>
    <property type="molecule type" value="Genomic_DNA"/>
</dbReference>
<keyword evidence="11 23" id="KW-0547">Nucleotide-binding</keyword>
<keyword evidence="8 24" id="KW-0723">Serine/threonine-protein kinase</keyword>
<dbReference type="InterPro" id="IPR017441">
    <property type="entry name" value="Protein_kinase_ATP_BS"/>
</dbReference>
<evidence type="ECO:0000256" key="4">
    <source>
        <dbReference type="ARBA" id="ARBA00006485"/>
    </source>
</evidence>
<accession>A0AAV2BIJ2</accession>
<evidence type="ECO:0000256" key="3">
    <source>
        <dbReference type="ARBA" id="ARBA00004496"/>
    </source>
</evidence>
<dbReference type="PROSITE" id="PS00108">
    <property type="entry name" value="PROTEIN_KINASE_ST"/>
    <property type="match status" value="1"/>
</dbReference>
<dbReference type="GO" id="GO:0005737">
    <property type="term" value="C:cytoplasm"/>
    <property type="evidence" value="ECO:0007669"/>
    <property type="project" value="UniProtKB-SubCell"/>
</dbReference>
<dbReference type="SUPFAM" id="SSF56112">
    <property type="entry name" value="Protein kinase-like (PK-like)"/>
    <property type="match status" value="1"/>
</dbReference>
<evidence type="ECO:0000256" key="5">
    <source>
        <dbReference type="ARBA" id="ARBA00012425"/>
    </source>
</evidence>
<evidence type="ECO:0000256" key="14">
    <source>
        <dbReference type="ARBA" id="ARBA00023069"/>
    </source>
</evidence>
<evidence type="ECO:0000256" key="19">
    <source>
        <dbReference type="ARBA" id="ARBA00035720"/>
    </source>
</evidence>
<evidence type="ECO:0000256" key="24">
    <source>
        <dbReference type="RuleBase" id="RU000304"/>
    </source>
</evidence>
<dbReference type="Pfam" id="PF00069">
    <property type="entry name" value="Pkinase"/>
    <property type="match status" value="1"/>
</dbReference>
<evidence type="ECO:0000256" key="16">
    <source>
        <dbReference type="ARBA" id="ARBA00023273"/>
    </source>
</evidence>
<dbReference type="SMART" id="SM00220">
    <property type="entry name" value="S_TKc"/>
    <property type="match status" value="1"/>
</dbReference>
<evidence type="ECO:0000256" key="23">
    <source>
        <dbReference type="PROSITE-ProRule" id="PRU10141"/>
    </source>
</evidence>
<evidence type="ECO:0000256" key="15">
    <source>
        <dbReference type="ARBA" id="ARBA00023242"/>
    </source>
</evidence>
<evidence type="ECO:0000256" key="11">
    <source>
        <dbReference type="ARBA" id="ARBA00022741"/>
    </source>
</evidence>
<evidence type="ECO:0000256" key="1">
    <source>
        <dbReference type="ARBA" id="ARBA00004123"/>
    </source>
</evidence>
<dbReference type="GO" id="GO:0051301">
    <property type="term" value="P:cell division"/>
    <property type="evidence" value="ECO:0007669"/>
    <property type="project" value="UniProtKB-KW"/>
</dbReference>
<evidence type="ECO:0000256" key="17">
    <source>
        <dbReference type="ARBA" id="ARBA00023306"/>
    </source>
</evidence>
<evidence type="ECO:0000313" key="26">
    <source>
        <dbReference type="EMBL" id="CAL1296041.1"/>
    </source>
</evidence>
<comment type="caution">
    <text evidence="26">The sequence shown here is derived from an EMBL/GenBank/DDBJ whole genome shotgun (WGS) entry which is preliminary data.</text>
</comment>
<feature type="binding site" evidence="23">
    <location>
        <position position="78"/>
    </location>
    <ligand>
        <name>ATP</name>
        <dbReference type="ChEBI" id="CHEBI:30616"/>
    </ligand>
</feature>